<evidence type="ECO:0000313" key="3">
    <source>
        <dbReference type="Proteomes" id="UP000828390"/>
    </source>
</evidence>
<feature type="compositionally biased region" description="Basic and acidic residues" evidence="1">
    <location>
        <begin position="52"/>
        <end position="73"/>
    </location>
</feature>
<keyword evidence="3" id="KW-1185">Reference proteome</keyword>
<evidence type="ECO:0000256" key="1">
    <source>
        <dbReference type="SAM" id="MobiDB-lite"/>
    </source>
</evidence>
<accession>A0A9D4GZ51</accession>
<comment type="caution">
    <text evidence="2">The sequence shown here is derived from an EMBL/GenBank/DDBJ whole genome shotgun (WGS) entry which is preliminary data.</text>
</comment>
<protein>
    <submittedName>
        <fullName evidence="2">Uncharacterized protein</fullName>
    </submittedName>
</protein>
<reference evidence="2" key="2">
    <citation type="submission" date="2020-11" db="EMBL/GenBank/DDBJ databases">
        <authorList>
            <person name="McCartney M.A."/>
            <person name="Auch B."/>
            <person name="Kono T."/>
            <person name="Mallez S."/>
            <person name="Becker A."/>
            <person name="Gohl D.M."/>
            <person name="Silverstein K.A.T."/>
            <person name="Koren S."/>
            <person name="Bechman K.B."/>
            <person name="Herman A."/>
            <person name="Abrahante J.E."/>
            <person name="Garbe J."/>
        </authorList>
    </citation>
    <scope>NUCLEOTIDE SEQUENCE</scope>
    <source>
        <strain evidence="2">Duluth1</strain>
        <tissue evidence="2">Whole animal</tissue>
    </source>
</reference>
<dbReference type="EMBL" id="JAIWYP010000005">
    <property type="protein sequence ID" value="KAH3826329.1"/>
    <property type="molecule type" value="Genomic_DNA"/>
</dbReference>
<dbReference type="AlphaFoldDB" id="A0A9D4GZ51"/>
<organism evidence="2 3">
    <name type="scientific">Dreissena polymorpha</name>
    <name type="common">Zebra mussel</name>
    <name type="synonym">Mytilus polymorpha</name>
    <dbReference type="NCBI Taxonomy" id="45954"/>
    <lineage>
        <taxon>Eukaryota</taxon>
        <taxon>Metazoa</taxon>
        <taxon>Spiralia</taxon>
        <taxon>Lophotrochozoa</taxon>
        <taxon>Mollusca</taxon>
        <taxon>Bivalvia</taxon>
        <taxon>Autobranchia</taxon>
        <taxon>Heteroconchia</taxon>
        <taxon>Euheterodonta</taxon>
        <taxon>Imparidentia</taxon>
        <taxon>Neoheterodontei</taxon>
        <taxon>Myida</taxon>
        <taxon>Dreissenoidea</taxon>
        <taxon>Dreissenidae</taxon>
        <taxon>Dreissena</taxon>
    </lineage>
</organism>
<gene>
    <name evidence="2" type="ORF">DPMN_128229</name>
</gene>
<sequence length="87" mass="10324">MNLVEQLASLRKAKNNAIHRKERSEKQEHFTDNPFLFTKKLIEDKISGRLDFPREEVEDPTRNVHSDKNRKQDMGVQSIQAWSLTFR</sequence>
<feature type="region of interest" description="Disordered" evidence="1">
    <location>
        <begin position="52"/>
        <end position="75"/>
    </location>
</feature>
<dbReference type="Proteomes" id="UP000828390">
    <property type="component" value="Unassembled WGS sequence"/>
</dbReference>
<name>A0A9D4GZ51_DREPO</name>
<proteinExistence type="predicted"/>
<evidence type="ECO:0000313" key="2">
    <source>
        <dbReference type="EMBL" id="KAH3826329.1"/>
    </source>
</evidence>
<reference evidence="2" key="1">
    <citation type="journal article" date="2019" name="bioRxiv">
        <title>The Genome of the Zebra Mussel, Dreissena polymorpha: A Resource for Invasive Species Research.</title>
        <authorList>
            <person name="McCartney M.A."/>
            <person name="Auch B."/>
            <person name="Kono T."/>
            <person name="Mallez S."/>
            <person name="Zhang Y."/>
            <person name="Obille A."/>
            <person name="Becker A."/>
            <person name="Abrahante J.E."/>
            <person name="Garbe J."/>
            <person name="Badalamenti J.P."/>
            <person name="Herman A."/>
            <person name="Mangelson H."/>
            <person name="Liachko I."/>
            <person name="Sullivan S."/>
            <person name="Sone E.D."/>
            <person name="Koren S."/>
            <person name="Silverstein K.A.T."/>
            <person name="Beckman K.B."/>
            <person name="Gohl D.M."/>
        </authorList>
    </citation>
    <scope>NUCLEOTIDE SEQUENCE</scope>
    <source>
        <strain evidence="2">Duluth1</strain>
        <tissue evidence="2">Whole animal</tissue>
    </source>
</reference>